<proteinExistence type="predicted"/>
<reference evidence="1 2" key="1">
    <citation type="submission" date="2022-11" db="EMBL/GenBank/DDBJ databases">
        <title>Study of microbial diversity in lake waters.</title>
        <authorList>
            <person name="Zhang J."/>
        </authorList>
    </citation>
    <scope>NUCLEOTIDE SEQUENCE [LARGE SCALE GENOMIC DNA]</scope>
    <source>
        <strain evidence="1 2">DT12</strain>
    </source>
</reference>
<gene>
    <name evidence="1" type="ORF">OS242_01860</name>
</gene>
<evidence type="ECO:0000313" key="1">
    <source>
        <dbReference type="EMBL" id="MCX7568715.1"/>
    </source>
</evidence>
<name>A0ABT3WVL4_9BACL</name>
<organism evidence="1 2">
    <name type="scientific">Tumebacillus lacus</name>
    <dbReference type="NCBI Taxonomy" id="2995335"/>
    <lineage>
        <taxon>Bacteria</taxon>
        <taxon>Bacillati</taxon>
        <taxon>Bacillota</taxon>
        <taxon>Bacilli</taxon>
        <taxon>Bacillales</taxon>
        <taxon>Alicyclobacillaceae</taxon>
        <taxon>Tumebacillus</taxon>
    </lineage>
</organism>
<accession>A0ABT3WVL4</accession>
<comment type="caution">
    <text evidence="1">The sequence shown here is derived from an EMBL/GenBank/DDBJ whole genome shotgun (WGS) entry which is preliminary data.</text>
</comment>
<keyword evidence="2" id="KW-1185">Reference proteome</keyword>
<evidence type="ECO:0000313" key="2">
    <source>
        <dbReference type="Proteomes" id="UP001208017"/>
    </source>
</evidence>
<dbReference type="Proteomes" id="UP001208017">
    <property type="component" value="Unassembled WGS sequence"/>
</dbReference>
<dbReference type="RefSeq" id="WP_267149955.1">
    <property type="nucleotide sequence ID" value="NZ_JAPMLT010000001.1"/>
</dbReference>
<sequence length="180" mass="20307">MSRIRIVPVFVVLAVALSVLFGGWELYRNFGLVRPLEDTLLQDSAVKRVETIVQGSDREIKIEMKPVADLQVTYEALEEKVYNSLGTKQVKIDLLDTRDEGLKTFYRDLQPTLYAGIAQGDFPAMIERVQAEAGKAGVESNLSMNDRYIFVQLEKGDHYLYEVLPYQAVTVEQLMGVSSL</sequence>
<dbReference type="EMBL" id="JAPMLT010000001">
    <property type="protein sequence ID" value="MCX7568715.1"/>
    <property type="molecule type" value="Genomic_DNA"/>
</dbReference>
<protein>
    <submittedName>
        <fullName evidence="1">Uncharacterized protein</fullName>
    </submittedName>
</protein>